<sequence>MPRLRARIRVLASGLLAVAVIAGYVPAAYAGPTSAGPPGFSVDWTPCPTAPTKQCGTMRVPVDWSKPRGEQITVAVARRPADDPAHRVGTLFFNAGGPGDGEVHYVVADDWYFSPTLRARFDIVGLDPRATGGSPQPQCDVPAFTEATTLFPRSEREFDAMRRHNRAVGESCLAKTGSLMAHTDTVSVARDHEALRVALGVKQVSWLGISYGTQLAANYAELFPRQTRAMVLDAALDHSQPEGQQVADEMMAAEDSFNRFARWCDTATECALRGQDVGAVFDRLVAAADRYPIPVEGAVRAATGEDIRMGTIRLLVLKEPAIFGPDVSWAGLSRSLAAAVAGDASAFAAAPAGVYQAGYFNRLAIGCMEYAPQIRTYAQMRQRIQMGRQLAPHLQGASETWQVNFCIDWPVPAANPHRLLDVRGVPSLIVHAVHDPSDPYRWAHSLAAQIQGAALLTRTGDGHTSYHTSECARTASDQYLLRPKAPAHRVCEG</sequence>
<dbReference type="Pfam" id="PF08386">
    <property type="entry name" value="Abhydrolase_4"/>
    <property type="match status" value="1"/>
</dbReference>
<dbReference type="EMBL" id="BSDI01000056">
    <property type="protein sequence ID" value="GLI02182.1"/>
    <property type="molecule type" value="Genomic_DNA"/>
</dbReference>
<gene>
    <name evidence="5" type="ORF">Pa4123_74600</name>
</gene>
<dbReference type="InterPro" id="IPR051601">
    <property type="entry name" value="Serine_prot/Carboxylest_S33"/>
</dbReference>
<dbReference type="SUPFAM" id="SSF53474">
    <property type="entry name" value="alpha/beta-Hydrolases"/>
    <property type="match status" value="1"/>
</dbReference>
<dbReference type="PANTHER" id="PTHR43248:SF30">
    <property type="entry name" value="AB HYDROLASE-1 DOMAIN-CONTAINING PROTEIN"/>
    <property type="match status" value="1"/>
</dbReference>
<evidence type="ECO:0000313" key="5">
    <source>
        <dbReference type="EMBL" id="GLI02182.1"/>
    </source>
</evidence>
<evidence type="ECO:0000256" key="1">
    <source>
        <dbReference type="ARBA" id="ARBA00010088"/>
    </source>
</evidence>
<dbReference type="PANTHER" id="PTHR43248">
    <property type="entry name" value="2-SUCCINYL-6-HYDROXY-2,4-CYCLOHEXADIENE-1-CARBOXYLATE SYNTHASE"/>
    <property type="match status" value="1"/>
</dbReference>
<comment type="similarity">
    <text evidence="1">Belongs to the peptidase S33 family.</text>
</comment>
<accession>A0ABQ5R7P0</accession>
<feature type="domain" description="Peptidase S33 tripeptidyl aminopeptidase-like C-terminal" evidence="4">
    <location>
        <begin position="399"/>
        <end position="488"/>
    </location>
</feature>
<dbReference type="InterPro" id="IPR029058">
    <property type="entry name" value="AB_hydrolase_fold"/>
</dbReference>
<proteinExistence type="inferred from homology"/>
<name>A0ABQ5R7P0_9ACTN</name>
<dbReference type="Proteomes" id="UP001144280">
    <property type="component" value="Unassembled WGS sequence"/>
</dbReference>
<keyword evidence="3" id="KW-0732">Signal</keyword>
<dbReference type="Gene3D" id="3.40.50.1820">
    <property type="entry name" value="alpha/beta hydrolase"/>
    <property type="match status" value="1"/>
</dbReference>
<evidence type="ECO:0000313" key="6">
    <source>
        <dbReference type="Proteomes" id="UP001144280"/>
    </source>
</evidence>
<evidence type="ECO:0000256" key="3">
    <source>
        <dbReference type="SAM" id="SignalP"/>
    </source>
</evidence>
<protein>
    <submittedName>
        <fullName evidence="5">Peptidase</fullName>
    </submittedName>
</protein>
<dbReference type="InterPro" id="IPR013595">
    <property type="entry name" value="Pept_S33_TAP-like_C"/>
</dbReference>
<reference evidence="5" key="1">
    <citation type="submission" date="2022-12" db="EMBL/GenBank/DDBJ databases">
        <title>New Phytohabitans aurantiacus sp. RD004123 nov., an actinomycete isolated from soil.</title>
        <authorList>
            <person name="Triningsih D.W."/>
            <person name="Harunari E."/>
            <person name="Igarashi Y."/>
        </authorList>
    </citation>
    <scope>NUCLEOTIDE SEQUENCE</scope>
    <source>
        <strain evidence="5">RD004123</strain>
    </source>
</reference>
<comment type="caution">
    <text evidence="5">The sequence shown here is derived from an EMBL/GenBank/DDBJ whole genome shotgun (WGS) entry which is preliminary data.</text>
</comment>
<evidence type="ECO:0000256" key="2">
    <source>
        <dbReference type="ARBA" id="ARBA00022801"/>
    </source>
</evidence>
<dbReference type="RefSeq" id="WP_281903678.1">
    <property type="nucleotide sequence ID" value="NZ_BSDI01000056.1"/>
</dbReference>
<evidence type="ECO:0000259" key="4">
    <source>
        <dbReference type="Pfam" id="PF08386"/>
    </source>
</evidence>
<organism evidence="5 6">
    <name type="scientific">Phytohabitans aurantiacus</name>
    <dbReference type="NCBI Taxonomy" id="3016789"/>
    <lineage>
        <taxon>Bacteria</taxon>
        <taxon>Bacillati</taxon>
        <taxon>Actinomycetota</taxon>
        <taxon>Actinomycetes</taxon>
        <taxon>Micromonosporales</taxon>
        <taxon>Micromonosporaceae</taxon>
    </lineage>
</organism>
<keyword evidence="2" id="KW-0378">Hydrolase</keyword>
<keyword evidence="6" id="KW-1185">Reference proteome</keyword>
<feature type="signal peptide" evidence="3">
    <location>
        <begin position="1"/>
        <end position="30"/>
    </location>
</feature>
<feature type="chain" id="PRO_5046299984" evidence="3">
    <location>
        <begin position="31"/>
        <end position="493"/>
    </location>
</feature>